<feature type="region of interest" description="Disordered" evidence="2">
    <location>
        <begin position="567"/>
        <end position="593"/>
    </location>
</feature>
<dbReference type="Proteomes" id="UP000504631">
    <property type="component" value="Unplaced"/>
</dbReference>
<reference evidence="4" key="1">
    <citation type="submission" date="2025-08" db="UniProtKB">
        <authorList>
            <consortium name="RefSeq"/>
        </authorList>
    </citation>
    <scope>IDENTIFICATION</scope>
    <source>
        <tissue evidence="4">Muscle</tissue>
    </source>
</reference>
<evidence type="ECO:0000313" key="4">
    <source>
        <dbReference type="RefSeq" id="XP_033344885.1"/>
    </source>
</evidence>
<gene>
    <name evidence="4" type="primary">LOC117230985</name>
</gene>
<evidence type="ECO:0000313" key="3">
    <source>
        <dbReference type="Proteomes" id="UP000504631"/>
    </source>
</evidence>
<dbReference type="KEGG" id="bvk:117230985"/>
<evidence type="ECO:0000256" key="1">
    <source>
        <dbReference type="SAM" id="Coils"/>
    </source>
</evidence>
<dbReference type="RefSeq" id="XP_033344885.1">
    <property type="nucleotide sequence ID" value="XM_033488994.1"/>
</dbReference>
<proteinExistence type="predicted"/>
<name>A0A6J3JXN7_9HYME</name>
<accession>A0A6J3JXN7</accession>
<dbReference type="AlphaFoldDB" id="A0A6J3JXN7"/>
<evidence type="ECO:0000256" key="2">
    <source>
        <dbReference type="SAM" id="MobiDB-lite"/>
    </source>
</evidence>
<feature type="coiled-coil region" evidence="1">
    <location>
        <begin position="151"/>
        <end position="178"/>
    </location>
</feature>
<keyword evidence="3" id="KW-1185">Reference proteome</keyword>
<dbReference type="GeneID" id="117230985"/>
<sequence>MNKYKNSKKKCSVQQENCKTNNVQEGSLKQSMKVDIGNNSPQHSYDSRVCGYNTPIEKKDYVIYDVEDSPELYYRCSPTSISCTQDGGNEIAWDWQTSSTKNSCDKQTPSNSLIETPKRTKQLQKKRNSNSPLLQKPLKRKQMKMENIENIGKLTAELKALSEKMKSMQQNCDNHNIENEDNTNFETSSTLVIELESNSSDDMIMDCKPKMDFIAINSNNKNPASYADLFDDSVDDSMVKCSQEIEQKLNLGKDKKNEIIELSTINEKNELSSTPKKKTYCLITSNTSSECSESFNISRTSLTSTNGHLKTYSNNSSKTNSTINVSTFNSKNIRNNVTNVSHGKQTLQDKSMSDFPDDSFDDCLATCIEDDKLLSRLSEYDFNPSNSGHNTNHSKKAFKLISNPIINKKMPSNFATKLVTPSKSKLFTDDLVDEVETITDKKVIQNSFPSKNSLENRKFFKTKCLSDLCSYQNKNASKVRSYSTSSVSTSSSIVKGQNPYKNNNIPSINGMENAHDINRLNEKEGGNCIVKYKSTSNLSSMKESQPVRCTPEEIERKRLEAKMRLEAKRKLRHTNRRSIGTISENPEEKSVKR</sequence>
<protein>
    <submittedName>
        <fullName evidence="4">Uncharacterized protein LOC117230985</fullName>
    </submittedName>
</protein>
<keyword evidence="1" id="KW-0175">Coiled coil</keyword>
<organism evidence="3 4">
    <name type="scientific">Bombus vosnesenskii</name>
    <dbReference type="NCBI Taxonomy" id="207650"/>
    <lineage>
        <taxon>Eukaryota</taxon>
        <taxon>Metazoa</taxon>
        <taxon>Ecdysozoa</taxon>
        <taxon>Arthropoda</taxon>
        <taxon>Hexapoda</taxon>
        <taxon>Insecta</taxon>
        <taxon>Pterygota</taxon>
        <taxon>Neoptera</taxon>
        <taxon>Endopterygota</taxon>
        <taxon>Hymenoptera</taxon>
        <taxon>Apocrita</taxon>
        <taxon>Aculeata</taxon>
        <taxon>Apoidea</taxon>
        <taxon>Anthophila</taxon>
        <taxon>Apidae</taxon>
        <taxon>Bombus</taxon>
        <taxon>Pyrobombus</taxon>
    </lineage>
</organism>